<dbReference type="GeneID" id="37000560"/>
<proteinExistence type="inferred from homology"/>
<dbReference type="InterPro" id="IPR002994">
    <property type="entry name" value="Surf1/Shy1"/>
</dbReference>
<keyword evidence="4 5" id="KW-0472">Membrane</keyword>
<evidence type="ECO:0000313" key="7">
    <source>
        <dbReference type="Proteomes" id="UP000244406"/>
    </source>
</evidence>
<keyword evidence="5" id="KW-0496">Mitochondrion</keyword>
<evidence type="ECO:0000256" key="4">
    <source>
        <dbReference type="ARBA" id="ARBA00023136"/>
    </source>
</evidence>
<keyword evidence="2 5" id="KW-0812">Transmembrane</keyword>
<gene>
    <name evidence="6" type="ORF">CXQ87_000558</name>
</gene>
<evidence type="ECO:0000256" key="2">
    <source>
        <dbReference type="ARBA" id="ARBA00022692"/>
    </source>
</evidence>
<evidence type="ECO:0000256" key="5">
    <source>
        <dbReference type="RuleBase" id="RU363076"/>
    </source>
</evidence>
<name>A0A2V1AIV4_9ASCO</name>
<protein>
    <recommendedName>
        <fullName evidence="5">SURF1-like protein</fullName>
    </recommendedName>
</protein>
<sequence>MQTLMLAGWEISVKCITIRTTSLDNYDLKIRNQSWWVWPESQAIAAVRLQKDSQDPTIDWKPIKSSVTNLARAENQEKSKGFRRFILGLMIAMPVITFWLGCWQVKRLKWKVDLISRCEHLLAEPPLEGLPQQLDPSVIPEFEYRRFKVRGHFDYSRELFLGPRIRNGELGYLLITPFVRADGGKPILIERGWIAKEKVIPETRNKGYLSHLALPQGEIEIEAMFRTMPKKSKMQYEHEQGTKLFHIPDVEAMAVETGSLPIYAQMMYSLKDKQDWEGPSSNVEKKGSWKSLFSKDTTRKADHLPDSDTDTTLQYQEFEFVEQGVPLAAIPKVNFTNNHMQYLITWFGISIASTALLFWTFYKKRSTASAEKILDAKRKDMKKHF</sequence>
<comment type="similarity">
    <text evidence="5">Belongs to the SURF1 family.</text>
</comment>
<dbReference type="Pfam" id="PF02104">
    <property type="entry name" value="SURF1"/>
    <property type="match status" value="1"/>
</dbReference>
<comment type="caution">
    <text evidence="6">The sequence shown here is derived from an EMBL/GenBank/DDBJ whole genome shotgun (WGS) entry which is preliminary data.</text>
</comment>
<keyword evidence="5" id="KW-0999">Mitochondrion inner membrane</keyword>
<dbReference type="GO" id="GO:0005743">
    <property type="term" value="C:mitochondrial inner membrane"/>
    <property type="evidence" value="ECO:0007669"/>
    <property type="project" value="UniProtKB-SubCell"/>
</dbReference>
<evidence type="ECO:0000256" key="1">
    <source>
        <dbReference type="ARBA" id="ARBA00004370"/>
    </source>
</evidence>
<keyword evidence="7" id="KW-1185">Reference proteome</keyword>
<organism evidence="6 7">
    <name type="scientific">Candidozyma duobushaemuli</name>
    <dbReference type="NCBI Taxonomy" id="1231522"/>
    <lineage>
        <taxon>Eukaryota</taxon>
        <taxon>Fungi</taxon>
        <taxon>Dikarya</taxon>
        <taxon>Ascomycota</taxon>
        <taxon>Saccharomycotina</taxon>
        <taxon>Pichiomycetes</taxon>
        <taxon>Metschnikowiaceae</taxon>
        <taxon>Candidozyma</taxon>
    </lineage>
</organism>
<dbReference type="RefSeq" id="XP_025338605.1">
    <property type="nucleotide sequence ID" value="XM_025479132.1"/>
</dbReference>
<dbReference type="PROSITE" id="PS50895">
    <property type="entry name" value="SURF1"/>
    <property type="match status" value="1"/>
</dbReference>
<keyword evidence="3 5" id="KW-1133">Transmembrane helix</keyword>
<dbReference type="InterPro" id="IPR045214">
    <property type="entry name" value="Surf1/Surf4"/>
</dbReference>
<feature type="transmembrane region" description="Helical" evidence="5">
    <location>
        <begin position="82"/>
        <end position="101"/>
    </location>
</feature>
<dbReference type="AlphaFoldDB" id="A0A2V1AIV4"/>
<comment type="function">
    <text evidence="5">Probably involved in the biogenesis of the COX complex.</text>
</comment>
<dbReference type="GO" id="GO:0033617">
    <property type="term" value="P:mitochondrial respiratory chain complex IV assembly"/>
    <property type="evidence" value="ECO:0007669"/>
    <property type="project" value="TreeGrafter"/>
</dbReference>
<comment type="subcellular location">
    <subcellularLocation>
        <location evidence="1">Membrane</location>
    </subcellularLocation>
    <subcellularLocation>
        <location evidence="5">Mitochondrion inner membrane</location>
        <topology evidence="5">Multi-pass membrane protein</topology>
    </subcellularLocation>
</comment>
<accession>A0A2V1AIV4</accession>
<dbReference type="VEuPathDB" id="FungiDB:CXQ87_000558"/>
<dbReference type="CDD" id="cd06662">
    <property type="entry name" value="SURF1"/>
    <property type="match status" value="1"/>
</dbReference>
<evidence type="ECO:0000256" key="3">
    <source>
        <dbReference type="ARBA" id="ARBA00022989"/>
    </source>
</evidence>
<dbReference type="PANTHER" id="PTHR23427">
    <property type="entry name" value="SURFEIT LOCUS PROTEIN"/>
    <property type="match status" value="1"/>
</dbReference>
<dbReference type="EMBL" id="PKFP01000008">
    <property type="protein sequence ID" value="PVH17665.1"/>
    <property type="molecule type" value="Genomic_DNA"/>
</dbReference>
<feature type="transmembrane region" description="Helical" evidence="5">
    <location>
        <begin position="342"/>
        <end position="362"/>
    </location>
</feature>
<reference evidence="6 7" key="1">
    <citation type="submission" date="2017-12" db="EMBL/GenBank/DDBJ databases">
        <title>Genome Sequence of the Amphotericin B-resistant Candida duobushaemulonii strain, B09383.</title>
        <authorList>
            <person name="Chow N.A."/>
            <person name="Gade L."/>
            <person name="Batra D."/>
            <person name="Rowe L.A."/>
            <person name="Loparev V.N."/>
            <person name="Litvintseva A.P."/>
        </authorList>
    </citation>
    <scope>NUCLEOTIDE SEQUENCE [LARGE SCALE GENOMIC DNA]</scope>
    <source>
        <strain evidence="6 7">B09383</strain>
    </source>
</reference>
<dbReference type="Proteomes" id="UP000244406">
    <property type="component" value="Unassembled WGS sequence"/>
</dbReference>
<dbReference type="PANTHER" id="PTHR23427:SF2">
    <property type="entry name" value="SURFEIT LOCUS PROTEIN 1"/>
    <property type="match status" value="1"/>
</dbReference>
<evidence type="ECO:0000313" key="6">
    <source>
        <dbReference type="EMBL" id="PVH17665.1"/>
    </source>
</evidence>